<evidence type="ECO:0000313" key="2">
    <source>
        <dbReference type="Proteomes" id="UP000595140"/>
    </source>
</evidence>
<reference evidence="1 2" key="1">
    <citation type="submission" date="2018-04" db="EMBL/GenBank/DDBJ databases">
        <authorList>
            <person name="Vogel A."/>
        </authorList>
    </citation>
    <scope>NUCLEOTIDE SEQUENCE [LARGE SCALE GENOMIC DNA]</scope>
</reference>
<evidence type="ECO:0000313" key="1">
    <source>
        <dbReference type="EMBL" id="VFQ68705.1"/>
    </source>
</evidence>
<dbReference type="Proteomes" id="UP000595140">
    <property type="component" value="Unassembled WGS sequence"/>
</dbReference>
<gene>
    <name evidence="1" type="ORF">CCAM_LOCUS10481</name>
</gene>
<keyword evidence="2" id="KW-1185">Reference proteome</keyword>
<organism evidence="1 2">
    <name type="scientific">Cuscuta campestris</name>
    <dbReference type="NCBI Taxonomy" id="132261"/>
    <lineage>
        <taxon>Eukaryota</taxon>
        <taxon>Viridiplantae</taxon>
        <taxon>Streptophyta</taxon>
        <taxon>Embryophyta</taxon>
        <taxon>Tracheophyta</taxon>
        <taxon>Spermatophyta</taxon>
        <taxon>Magnoliopsida</taxon>
        <taxon>eudicotyledons</taxon>
        <taxon>Gunneridae</taxon>
        <taxon>Pentapetalae</taxon>
        <taxon>asterids</taxon>
        <taxon>lamiids</taxon>
        <taxon>Solanales</taxon>
        <taxon>Convolvulaceae</taxon>
        <taxon>Cuscuteae</taxon>
        <taxon>Cuscuta</taxon>
        <taxon>Cuscuta subgen. Grammica</taxon>
        <taxon>Cuscuta sect. Cleistogrammica</taxon>
    </lineage>
</organism>
<protein>
    <submittedName>
        <fullName evidence="1">Uncharacterized protein</fullName>
    </submittedName>
</protein>
<dbReference type="AlphaFoldDB" id="A0A484KVY5"/>
<name>A0A484KVY5_9ASTE</name>
<sequence>MDHSRLDSSIRGTHEAGAVHLSQIRPRLAEEDRKKGLPERTAAAVACLGDLLDLVVDRRKELLGNEDCQKGGPPEMRTAKRRLVISVHGMPLPSEARHCRLWLAREVGARCRTNAKVAVVCCWIPSEVKHARGLADLGGCSPTLVEGTAAALPRARCSPERSPSSVARWWSGL</sequence>
<accession>A0A484KVY5</accession>
<proteinExistence type="predicted"/>
<dbReference type="EMBL" id="OOIL02000714">
    <property type="protein sequence ID" value="VFQ68705.1"/>
    <property type="molecule type" value="Genomic_DNA"/>
</dbReference>